<dbReference type="Gene3D" id="1.20.120.520">
    <property type="entry name" value="nmb1532 protein domain like"/>
    <property type="match status" value="1"/>
</dbReference>
<dbReference type="PANTHER" id="PTHR39966">
    <property type="entry name" value="BLL2471 PROTEIN-RELATED"/>
    <property type="match status" value="1"/>
</dbReference>
<dbReference type="Proteomes" id="UP001239019">
    <property type="component" value="Unassembled WGS sequence"/>
</dbReference>
<evidence type="ECO:0000259" key="1">
    <source>
        <dbReference type="Pfam" id="PF01814"/>
    </source>
</evidence>
<dbReference type="CDD" id="cd12108">
    <property type="entry name" value="Hr-like"/>
    <property type="match status" value="1"/>
</dbReference>
<proteinExistence type="predicted"/>
<dbReference type="InterPro" id="IPR012312">
    <property type="entry name" value="Hemerythrin-like"/>
</dbReference>
<accession>A0ABU0W4I8</accession>
<organism evidence="2 3">
    <name type="scientific">Natronospira bacteriovora</name>
    <dbReference type="NCBI Taxonomy" id="3069753"/>
    <lineage>
        <taxon>Bacteria</taxon>
        <taxon>Pseudomonadati</taxon>
        <taxon>Pseudomonadota</taxon>
        <taxon>Gammaproteobacteria</taxon>
        <taxon>Natronospirales</taxon>
        <taxon>Natronospiraceae</taxon>
        <taxon>Natronospira</taxon>
    </lineage>
</organism>
<evidence type="ECO:0000313" key="3">
    <source>
        <dbReference type="Proteomes" id="UP001239019"/>
    </source>
</evidence>
<dbReference type="Pfam" id="PF01814">
    <property type="entry name" value="Hemerythrin"/>
    <property type="match status" value="1"/>
</dbReference>
<dbReference type="RefSeq" id="WP_306727150.1">
    <property type="nucleotide sequence ID" value="NZ_JAVDDT010000001.1"/>
</dbReference>
<evidence type="ECO:0000313" key="2">
    <source>
        <dbReference type="EMBL" id="MDQ2068668.1"/>
    </source>
</evidence>
<comment type="caution">
    <text evidence="2">The sequence shown here is derived from an EMBL/GenBank/DDBJ whole genome shotgun (WGS) entry which is preliminary data.</text>
</comment>
<keyword evidence="3" id="KW-1185">Reference proteome</keyword>
<dbReference type="EMBL" id="JAVDDT010000001">
    <property type="protein sequence ID" value="MDQ2068668.1"/>
    <property type="molecule type" value="Genomic_DNA"/>
</dbReference>
<dbReference type="PANTHER" id="PTHR39966:SF1">
    <property type="entry name" value="HEMERYTHRIN-LIKE DOMAIN-CONTAINING PROTEIN"/>
    <property type="match status" value="1"/>
</dbReference>
<name>A0ABU0W4I8_9GAMM</name>
<reference evidence="2 3" key="1">
    <citation type="submission" date="2023-08" db="EMBL/GenBank/DDBJ databases">
        <title>Whole-genome sequencing of halo(alkali)philic microorganisms from hypersaline lakes.</title>
        <authorList>
            <person name="Sorokin D.Y."/>
            <person name="Abbas B."/>
            <person name="Merkel A.Y."/>
        </authorList>
    </citation>
    <scope>NUCLEOTIDE SEQUENCE [LARGE SCALE GENOMIC DNA]</scope>
    <source>
        <strain evidence="2 3">AB-CW4</strain>
    </source>
</reference>
<sequence>MNTVIQKLKNDHRRFARLIRRMEWELDRCHHGEGLDTDAMAAFVDYCSRHADEHHHPLEDRLFQRMLDRDPGLRGTIEQLNAEHVELDEATRTLHQLLEAIRADNHVSRDEFLGALARYLFLYHGHMDVEESELFRRADSLLWESDWQALERWLAEQPPSPFEDASSHDYQRIERLMTSF</sequence>
<protein>
    <submittedName>
        <fullName evidence="2">Hemerythrin domain-containing protein</fullName>
    </submittedName>
</protein>
<feature type="domain" description="Hemerythrin-like" evidence="1">
    <location>
        <begin position="4"/>
        <end position="137"/>
    </location>
</feature>
<gene>
    <name evidence="2" type="ORF">RBH19_02115</name>
</gene>